<evidence type="ECO:0000313" key="2">
    <source>
        <dbReference type="Proteomes" id="UP001596091"/>
    </source>
</evidence>
<proteinExistence type="predicted"/>
<evidence type="ECO:0000313" key="1">
    <source>
        <dbReference type="EMBL" id="MFC5862729.1"/>
    </source>
</evidence>
<gene>
    <name evidence="1" type="ORF">ACFPT7_10545</name>
</gene>
<dbReference type="Proteomes" id="UP001596091">
    <property type="component" value="Unassembled WGS sequence"/>
</dbReference>
<dbReference type="RefSeq" id="WP_263336528.1">
    <property type="nucleotide sequence ID" value="NZ_JAGSYH010000003.1"/>
</dbReference>
<dbReference type="EMBL" id="JBHSPH010000002">
    <property type="protein sequence ID" value="MFC5862729.1"/>
    <property type="molecule type" value="Genomic_DNA"/>
</dbReference>
<dbReference type="Pfam" id="PF15590">
    <property type="entry name" value="Imm27"/>
    <property type="match status" value="1"/>
</dbReference>
<name>A0ABW1EEH2_9BACT</name>
<sequence>MNIQPDEASIVGTWILQEGKIVSDTACKRIESLVQSELVFVARGKSGWEVLYVDVNDGRYWEQTFPHSEMHGGGPPMLQVIELKDAAHKYELPDR</sequence>
<comment type="caution">
    <text evidence="1">The sequence shown here is derived from an EMBL/GenBank/DDBJ whole genome shotgun (WGS) entry which is preliminary data.</text>
</comment>
<organism evidence="1 2">
    <name type="scientific">Acidicapsa dinghuensis</name>
    <dbReference type="NCBI Taxonomy" id="2218256"/>
    <lineage>
        <taxon>Bacteria</taxon>
        <taxon>Pseudomonadati</taxon>
        <taxon>Acidobacteriota</taxon>
        <taxon>Terriglobia</taxon>
        <taxon>Terriglobales</taxon>
        <taxon>Acidobacteriaceae</taxon>
        <taxon>Acidicapsa</taxon>
    </lineage>
</organism>
<protein>
    <submittedName>
        <fullName evidence="1">Imm27 family immunity protein</fullName>
    </submittedName>
</protein>
<accession>A0ABW1EEH2</accession>
<keyword evidence="2" id="KW-1185">Reference proteome</keyword>
<reference evidence="2" key="1">
    <citation type="journal article" date="2019" name="Int. J. Syst. Evol. Microbiol.">
        <title>The Global Catalogue of Microorganisms (GCM) 10K type strain sequencing project: providing services to taxonomists for standard genome sequencing and annotation.</title>
        <authorList>
            <consortium name="The Broad Institute Genomics Platform"/>
            <consortium name="The Broad Institute Genome Sequencing Center for Infectious Disease"/>
            <person name="Wu L."/>
            <person name="Ma J."/>
        </authorList>
    </citation>
    <scope>NUCLEOTIDE SEQUENCE [LARGE SCALE GENOMIC DNA]</scope>
    <source>
        <strain evidence="2">JCM 4087</strain>
    </source>
</reference>
<dbReference type="InterPro" id="IPR028960">
    <property type="entry name" value="Imm27"/>
</dbReference>